<evidence type="ECO:0000313" key="1">
    <source>
        <dbReference type="EMBL" id="CAC5398280.1"/>
    </source>
</evidence>
<protein>
    <submittedName>
        <fullName evidence="1">Uncharacterized protein</fullName>
    </submittedName>
</protein>
<name>A0A6J8CTR4_MYTCO</name>
<reference evidence="1 2" key="1">
    <citation type="submission" date="2020-06" db="EMBL/GenBank/DDBJ databases">
        <authorList>
            <person name="Li R."/>
            <person name="Bekaert M."/>
        </authorList>
    </citation>
    <scope>NUCLEOTIDE SEQUENCE [LARGE SCALE GENOMIC DNA]</scope>
    <source>
        <strain evidence="2">wild</strain>
    </source>
</reference>
<evidence type="ECO:0000313" key="2">
    <source>
        <dbReference type="Proteomes" id="UP000507470"/>
    </source>
</evidence>
<proteinExistence type="predicted"/>
<dbReference type="EMBL" id="CACVKT020005874">
    <property type="protein sequence ID" value="CAC5398280.1"/>
    <property type="molecule type" value="Genomic_DNA"/>
</dbReference>
<dbReference type="Gene3D" id="1.25.40.20">
    <property type="entry name" value="Ankyrin repeat-containing domain"/>
    <property type="match status" value="1"/>
</dbReference>
<keyword evidence="2" id="KW-1185">Reference proteome</keyword>
<dbReference type="SUPFAM" id="SSF48403">
    <property type="entry name" value="Ankyrin repeat"/>
    <property type="match status" value="1"/>
</dbReference>
<dbReference type="Proteomes" id="UP000507470">
    <property type="component" value="Unassembled WGS sequence"/>
</dbReference>
<dbReference type="OrthoDB" id="524187at2759"/>
<organism evidence="1 2">
    <name type="scientific">Mytilus coruscus</name>
    <name type="common">Sea mussel</name>
    <dbReference type="NCBI Taxonomy" id="42192"/>
    <lineage>
        <taxon>Eukaryota</taxon>
        <taxon>Metazoa</taxon>
        <taxon>Spiralia</taxon>
        <taxon>Lophotrochozoa</taxon>
        <taxon>Mollusca</taxon>
        <taxon>Bivalvia</taxon>
        <taxon>Autobranchia</taxon>
        <taxon>Pteriomorphia</taxon>
        <taxon>Mytilida</taxon>
        <taxon>Mytiloidea</taxon>
        <taxon>Mytilidae</taxon>
        <taxon>Mytilinae</taxon>
        <taxon>Mytilus</taxon>
    </lineage>
</organism>
<sequence>MIIPSSSWTVKTDCSVPRVFTPIVTKYRLRLVINLRVLRHGPFKKFNSACIDLVEENVFIHFSYPVNIYKHLFHEEDAECKQKVDELGEDRNWDELVSYLKSSGGINSCRLPIKDEPNSVLSLHTPLHHAAAGKAPKHVFEDLLEMGASKCLKTSKGETAFDIAVTNSLDEDILRLIKVPESVKKQNGESIAIMEQSTYCYIG</sequence>
<gene>
    <name evidence="1" type="ORF">MCOR_32660</name>
</gene>
<dbReference type="InterPro" id="IPR036770">
    <property type="entry name" value="Ankyrin_rpt-contain_sf"/>
</dbReference>
<dbReference type="AlphaFoldDB" id="A0A6J8CTR4"/>
<accession>A0A6J8CTR4</accession>